<evidence type="ECO:0000256" key="1">
    <source>
        <dbReference type="SAM" id="Phobius"/>
    </source>
</evidence>
<keyword evidence="1" id="KW-0472">Membrane</keyword>
<organism evidence="2 3">
    <name type="scientific">Manihot esculenta</name>
    <name type="common">Cassava</name>
    <name type="synonym">Jatropha manihot</name>
    <dbReference type="NCBI Taxonomy" id="3983"/>
    <lineage>
        <taxon>Eukaryota</taxon>
        <taxon>Viridiplantae</taxon>
        <taxon>Streptophyta</taxon>
        <taxon>Embryophyta</taxon>
        <taxon>Tracheophyta</taxon>
        <taxon>Spermatophyta</taxon>
        <taxon>Magnoliopsida</taxon>
        <taxon>eudicotyledons</taxon>
        <taxon>Gunneridae</taxon>
        <taxon>Pentapetalae</taxon>
        <taxon>rosids</taxon>
        <taxon>fabids</taxon>
        <taxon>Malpighiales</taxon>
        <taxon>Euphorbiaceae</taxon>
        <taxon>Crotonoideae</taxon>
        <taxon>Manihoteae</taxon>
        <taxon>Manihot</taxon>
    </lineage>
</organism>
<dbReference type="PANTHER" id="PTHR36063:SF3">
    <property type="entry name" value="PROTEIN, PUTATIVE-RELATED"/>
    <property type="match status" value="1"/>
</dbReference>
<reference evidence="3" key="1">
    <citation type="journal article" date="2016" name="Nat. Biotechnol.">
        <title>Sequencing wild and cultivated cassava and related species reveals extensive interspecific hybridization and genetic diversity.</title>
        <authorList>
            <person name="Bredeson J.V."/>
            <person name="Lyons J.B."/>
            <person name="Prochnik S.E."/>
            <person name="Wu G.A."/>
            <person name="Ha C.M."/>
            <person name="Edsinger-Gonzales E."/>
            <person name="Grimwood J."/>
            <person name="Schmutz J."/>
            <person name="Rabbi I.Y."/>
            <person name="Egesi C."/>
            <person name="Nauluvula P."/>
            <person name="Lebot V."/>
            <person name="Ndunguru J."/>
            <person name="Mkamilo G."/>
            <person name="Bart R.S."/>
            <person name="Setter T.L."/>
            <person name="Gleadow R.M."/>
            <person name="Kulakow P."/>
            <person name="Ferguson M.E."/>
            <person name="Rounsley S."/>
            <person name="Rokhsar D.S."/>
        </authorList>
    </citation>
    <scope>NUCLEOTIDE SEQUENCE [LARGE SCALE GENOMIC DNA]</scope>
    <source>
        <strain evidence="3">cv. AM560-2</strain>
    </source>
</reference>
<comment type="caution">
    <text evidence="2">The sequence shown here is derived from an EMBL/GenBank/DDBJ whole genome shotgun (WGS) entry which is preliminary data.</text>
</comment>
<keyword evidence="1" id="KW-0812">Transmembrane</keyword>
<dbReference type="AlphaFoldDB" id="A0A2C9UGC3"/>
<accession>A0A2C9UGC3</accession>
<feature type="transmembrane region" description="Helical" evidence="1">
    <location>
        <begin position="58"/>
        <end position="75"/>
    </location>
</feature>
<evidence type="ECO:0000313" key="2">
    <source>
        <dbReference type="EMBL" id="OAY29179.1"/>
    </source>
</evidence>
<proteinExistence type="predicted"/>
<dbReference type="EMBL" id="CM004401">
    <property type="protein sequence ID" value="OAY29179.1"/>
    <property type="molecule type" value="Genomic_DNA"/>
</dbReference>
<gene>
    <name evidence="2" type="ORF">MANES_15G124200v8</name>
</gene>
<name>A0A2C9UGC3_MANES</name>
<dbReference type="PANTHER" id="PTHR36063">
    <property type="entry name" value="ARABIDOPSIS THALIANA GENOMIC DNA, CHROMOSOME 5, P1 CLONE:MOK16"/>
    <property type="match status" value="1"/>
</dbReference>
<keyword evidence="1" id="KW-1133">Transmembrane helix</keyword>
<protein>
    <submittedName>
        <fullName evidence="2">Uncharacterized protein</fullName>
    </submittedName>
</protein>
<sequence>MVKGMRDVYSFGEVAPAILISHRKSSSNPRLETIFEEVSYHTYSNDDNLEVVDVPKRVVVVLPVVLALSLYFLLYKDVAASA</sequence>
<evidence type="ECO:0000313" key="3">
    <source>
        <dbReference type="Proteomes" id="UP000091857"/>
    </source>
</evidence>
<dbReference type="Gramene" id="Manes.15G124200.1.v8.1">
    <property type="protein sequence ID" value="Manes.15G124200.1.v8.1.CDS.1"/>
    <property type="gene ID" value="Manes.15G124200.v8.1"/>
</dbReference>
<dbReference type="Proteomes" id="UP000091857">
    <property type="component" value="Chromosome 15"/>
</dbReference>
<keyword evidence="3" id="KW-1185">Reference proteome</keyword>